<evidence type="ECO:0000313" key="2">
    <source>
        <dbReference type="EMBL" id="TGE09950.1"/>
    </source>
</evidence>
<comment type="caution">
    <text evidence="2">The sequence shown here is derived from an EMBL/GenBank/DDBJ whole genome shotgun (WGS) entry which is preliminary data.</text>
</comment>
<dbReference type="AlphaFoldDB" id="A0A4Z0PDX4"/>
<proteinExistence type="predicted"/>
<feature type="domain" description="DUF6371" evidence="1">
    <location>
        <begin position="8"/>
        <end position="61"/>
    </location>
</feature>
<sequence>MGQLTALSPGSPVAIVEAPKTAVLCTPYFPQFTWLAVGALDYLNAERLHPLKEYPITLYPDASEHGRAYAKWCAKADELRSMGFRIAVSDILEKQATPSQKKVGIDLADVLLENWAGYPLNWDADSL</sequence>
<evidence type="ECO:0000313" key="3">
    <source>
        <dbReference type="Proteomes" id="UP000298337"/>
    </source>
</evidence>
<keyword evidence="3" id="KW-1185">Reference proteome</keyword>
<dbReference type="Proteomes" id="UP000298337">
    <property type="component" value="Unassembled WGS sequence"/>
</dbReference>
<accession>A0A4Z0PDX4</accession>
<protein>
    <recommendedName>
        <fullName evidence="1">DUF6371 domain-containing protein</fullName>
    </recommendedName>
</protein>
<gene>
    <name evidence="2" type="ORF">EU556_03755</name>
</gene>
<dbReference type="InterPro" id="IPR045951">
    <property type="entry name" value="DUF6371"/>
</dbReference>
<evidence type="ECO:0000259" key="1">
    <source>
        <dbReference type="Pfam" id="PF19898"/>
    </source>
</evidence>
<name>A0A4Z0PDX4_9BACT</name>
<dbReference type="Pfam" id="PF19898">
    <property type="entry name" value="DUF6371"/>
    <property type="match status" value="1"/>
</dbReference>
<reference evidence="2 3" key="1">
    <citation type="submission" date="2019-04" db="EMBL/GenBank/DDBJ databases">
        <authorList>
            <person name="Feng G."/>
            <person name="Zhang J."/>
            <person name="Zhu H."/>
        </authorList>
    </citation>
    <scope>NUCLEOTIDE SEQUENCE [LARGE SCALE GENOMIC DNA]</scope>
    <source>
        <strain evidence="2 3">92R-1</strain>
    </source>
</reference>
<dbReference type="EMBL" id="SRLA01000001">
    <property type="protein sequence ID" value="TGE09950.1"/>
    <property type="molecule type" value="Genomic_DNA"/>
</dbReference>
<organism evidence="2 3">
    <name type="scientific">Hymenobacter fodinae</name>
    <dbReference type="NCBI Taxonomy" id="2510796"/>
    <lineage>
        <taxon>Bacteria</taxon>
        <taxon>Pseudomonadati</taxon>
        <taxon>Bacteroidota</taxon>
        <taxon>Cytophagia</taxon>
        <taxon>Cytophagales</taxon>
        <taxon>Hymenobacteraceae</taxon>
        <taxon>Hymenobacter</taxon>
    </lineage>
</organism>
<dbReference type="OrthoDB" id="1068350at2"/>